<evidence type="ECO:0000313" key="2">
    <source>
        <dbReference type="EMBL" id="OBZ80762.1"/>
    </source>
</evidence>
<dbReference type="AlphaFoldDB" id="A0A1C7MV97"/>
<evidence type="ECO:0000256" key="1">
    <source>
        <dbReference type="SAM" id="SignalP"/>
    </source>
</evidence>
<keyword evidence="1" id="KW-0732">Signal</keyword>
<reference evidence="2 3" key="1">
    <citation type="submission" date="2016-03" db="EMBL/GenBank/DDBJ databases">
        <title>Choanephora cucurbitarum.</title>
        <authorList>
            <person name="Min B."/>
            <person name="Park H."/>
            <person name="Park J.-H."/>
            <person name="Shin H.-D."/>
            <person name="Choi I.-G."/>
        </authorList>
    </citation>
    <scope>NUCLEOTIDE SEQUENCE [LARGE SCALE GENOMIC DNA]</scope>
    <source>
        <strain evidence="2 3">KUS-F28377</strain>
    </source>
</reference>
<gene>
    <name evidence="2" type="ORF">A0J61_11190</name>
</gene>
<dbReference type="EMBL" id="LUGH01001760">
    <property type="protein sequence ID" value="OBZ80762.1"/>
    <property type="molecule type" value="Genomic_DNA"/>
</dbReference>
<evidence type="ECO:0008006" key="4">
    <source>
        <dbReference type="Google" id="ProtNLM"/>
    </source>
</evidence>
<dbReference type="InParanoid" id="A0A1C7MV97"/>
<feature type="chain" id="PRO_5008889324" description="Cyanovirin-N domain-containing protein" evidence="1">
    <location>
        <begin position="21"/>
        <end position="126"/>
    </location>
</feature>
<keyword evidence="3" id="KW-1185">Reference proteome</keyword>
<feature type="signal peptide" evidence="1">
    <location>
        <begin position="1"/>
        <end position="20"/>
    </location>
</feature>
<protein>
    <recommendedName>
        <fullName evidence="4">Cyanovirin-N domain-containing protein</fullName>
    </recommendedName>
</protein>
<sequence length="126" mass="14517">MMFLTLFILNAMAFLSVVSADDVWSLTYHCFDKEEVVLVHTNEFGAQSIIWNRRNLNGRNELCTSNQVVCMKDVAVHMKSCDEVNFDLKVQYAGKWSTNNNPVFHGVRSGPSQEYKVYEFIPEFLP</sequence>
<accession>A0A1C7MV97</accession>
<name>A0A1C7MV97_9FUNG</name>
<proteinExistence type="predicted"/>
<dbReference type="Proteomes" id="UP000093000">
    <property type="component" value="Unassembled WGS sequence"/>
</dbReference>
<organism evidence="2 3">
    <name type="scientific">Choanephora cucurbitarum</name>
    <dbReference type="NCBI Taxonomy" id="101091"/>
    <lineage>
        <taxon>Eukaryota</taxon>
        <taxon>Fungi</taxon>
        <taxon>Fungi incertae sedis</taxon>
        <taxon>Mucoromycota</taxon>
        <taxon>Mucoromycotina</taxon>
        <taxon>Mucoromycetes</taxon>
        <taxon>Mucorales</taxon>
        <taxon>Mucorineae</taxon>
        <taxon>Choanephoraceae</taxon>
        <taxon>Choanephoroideae</taxon>
        <taxon>Choanephora</taxon>
    </lineage>
</organism>
<comment type="caution">
    <text evidence="2">The sequence shown here is derived from an EMBL/GenBank/DDBJ whole genome shotgun (WGS) entry which is preliminary data.</text>
</comment>
<evidence type="ECO:0000313" key="3">
    <source>
        <dbReference type="Proteomes" id="UP000093000"/>
    </source>
</evidence>